<organism evidence="1 2">
    <name type="scientific">Kitasatospora paracochleata</name>
    <dbReference type="NCBI Taxonomy" id="58354"/>
    <lineage>
        <taxon>Bacteria</taxon>
        <taxon>Bacillati</taxon>
        <taxon>Actinomycetota</taxon>
        <taxon>Actinomycetes</taxon>
        <taxon>Kitasatosporales</taxon>
        <taxon>Streptomycetaceae</taxon>
        <taxon>Kitasatospora</taxon>
    </lineage>
</organism>
<dbReference type="EMBL" id="JAMZDX010000002">
    <property type="protein sequence ID" value="MCP2309098.1"/>
    <property type="molecule type" value="Genomic_DNA"/>
</dbReference>
<dbReference type="Gene3D" id="3.30.530.20">
    <property type="match status" value="1"/>
</dbReference>
<name>A0ABT1IVD6_9ACTN</name>
<accession>A0ABT1IVD6</accession>
<gene>
    <name evidence="1" type="ORF">FHR36_002222</name>
</gene>
<dbReference type="Proteomes" id="UP001206483">
    <property type="component" value="Unassembled WGS sequence"/>
</dbReference>
<proteinExistence type="predicted"/>
<keyword evidence="2" id="KW-1185">Reference proteome</keyword>
<protein>
    <submittedName>
        <fullName evidence="1">Membrane protein</fullName>
    </submittedName>
</protein>
<sequence length="146" mass="16847">MRTLEEQIDVTTPVDRTWELLHRFADYPRFVDGVVRATPHGRNRARLDVEICGVRRAVDAEIVDHGRGRVMTWELVDGVHLRGTFALRPLDGARTQVQLRLEYDPDTLREDIGGPRGFAQSHTVEEAVRTDLEHFKEVVERPPTRR</sequence>
<dbReference type="SUPFAM" id="SSF55961">
    <property type="entry name" value="Bet v1-like"/>
    <property type="match status" value="1"/>
</dbReference>
<evidence type="ECO:0000313" key="1">
    <source>
        <dbReference type="EMBL" id="MCP2309098.1"/>
    </source>
</evidence>
<evidence type="ECO:0000313" key="2">
    <source>
        <dbReference type="Proteomes" id="UP001206483"/>
    </source>
</evidence>
<dbReference type="InterPro" id="IPR023393">
    <property type="entry name" value="START-like_dom_sf"/>
</dbReference>
<reference evidence="1 2" key="1">
    <citation type="submission" date="2022-06" db="EMBL/GenBank/DDBJ databases">
        <title>Sequencing the genomes of 1000 actinobacteria strains.</title>
        <authorList>
            <person name="Klenk H.-P."/>
        </authorList>
    </citation>
    <scope>NUCLEOTIDE SEQUENCE [LARGE SCALE GENOMIC DNA]</scope>
    <source>
        <strain evidence="1 2">DSM 41656</strain>
    </source>
</reference>
<dbReference type="RefSeq" id="WP_253796061.1">
    <property type="nucleotide sequence ID" value="NZ_BAAAUB010000073.1"/>
</dbReference>
<dbReference type="InterPro" id="IPR019587">
    <property type="entry name" value="Polyketide_cyclase/dehydratase"/>
</dbReference>
<dbReference type="Pfam" id="PF10604">
    <property type="entry name" value="Polyketide_cyc2"/>
    <property type="match status" value="1"/>
</dbReference>
<comment type="caution">
    <text evidence="1">The sequence shown here is derived from an EMBL/GenBank/DDBJ whole genome shotgun (WGS) entry which is preliminary data.</text>
</comment>